<dbReference type="InterPro" id="IPR052164">
    <property type="entry name" value="Anthracycline_SecMetBiosynth"/>
</dbReference>
<organism evidence="2 3">
    <name type="scientific">Bauldia litoralis</name>
    <dbReference type="NCBI Taxonomy" id="665467"/>
    <lineage>
        <taxon>Bacteria</taxon>
        <taxon>Pseudomonadati</taxon>
        <taxon>Pseudomonadota</taxon>
        <taxon>Alphaproteobacteria</taxon>
        <taxon>Hyphomicrobiales</taxon>
        <taxon>Kaistiaceae</taxon>
        <taxon>Bauldia</taxon>
    </lineage>
</organism>
<dbReference type="STRING" id="665467.SAMN02982931_00115"/>
<dbReference type="AlphaFoldDB" id="A0A1G6A328"/>
<dbReference type="PANTHER" id="PTHR33993">
    <property type="entry name" value="GLYOXALASE-RELATED"/>
    <property type="match status" value="1"/>
</dbReference>
<sequence>MTTQTPTNVAVWFEIPVTDMDRATAFYNTVLQTELKRDDTGPNPMAVFPAREDSGVAGHLYPGKSAGSGSGNTIHLAISDSLEDALGRVRDNGGEVLSDVITIPAGRFAYCLDPDGNSVGLFGR</sequence>
<dbReference type="OrthoDB" id="9793039at2"/>
<dbReference type="Pfam" id="PF00903">
    <property type="entry name" value="Glyoxalase"/>
    <property type="match status" value="1"/>
</dbReference>
<dbReference type="EMBL" id="FMXQ01000001">
    <property type="protein sequence ID" value="SDB02848.1"/>
    <property type="molecule type" value="Genomic_DNA"/>
</dbReference>
<evidence type="ECO:0000313" key="2">
    <source>
        <dbReference type="EMBL" id="SDB02848.1"/>
    </source>
</evidence>
<gene>
    <name evidence="2" type="ORF">SAMN02982931_00115</name>
</gene>
<protein>
    <recommendedName>
        <fullName evidence="1">VOC domain-containing protein</fullName>
    </recommendedName>
</protein>
<dbReference type="PANTHER" id="PTHR33993:SF2">
    <property type="entry name" value="VOC DOMAIN-CONTAINING PROTEIN"/>
    <property type="match status" value="1"/>
</dbReference>
<keyword evidence="3" id="KW-1185">Reference proteome</keyword>
<dbReference type="InterPro" id="IPR029068">
    <property type="entry name" value="Glyas_Bleomycin-R_OHBP_Dase"/>
</dbReference>
<dbReference type="Gene3D" id="3.10.180.10">
    <property type="entry name" value="2,3-Dihydroxybiphenyl 1,2-Dioxygenase, domain 1"/>
    <property type="match status" value="1"/>
</dbReference>
<feature type="domain" description="VOC" evidence="1">
    <location>
        <begin position="9"/>
        <end position="124"/>
    </location>
</feature>
<reference evidence="2 3" key="1">
    <citation type="submission" date="2016-10" db="EMBL/GenBank/DDBJ databases">
        <authorList>
            <person name="de Groot N.N."/>
        </authorList>
    </citation>
    <scope>NUCLEOTIDE SEQUENCE [LARGE SCALE GENOMIC DNA]</scope>
    <source>
        <strain evidence="2 3">ATCC 35022</strain>
    </source>
</reference>
<dbReference type="SUPFAM" id="SSF54593">
    <property type="entry name" value="Glyoxalase/Bleomycin resistance protein/Dihydroxybiphenyl dioxygenase"/>
    <property type="match status" value="1"/>
</dbReference>
<dbReference type="Proteomes" id="UP000199071">
    <property type="component" value="Unassembled WGS sequence"/>
</dbReference>
<evidence type="ECO:0000313" key="3">
    <source>
        <dbReference type="Proteomes" id="UP000199071"/>
    </source>
</evidence>
<evidence type="ECO:0000259" key="1">
    <source>
        <dbReference type="PROSITE" id="PS51819"/>
    </source>
</evidence>
<name>A0A1G6A328_9HYPH</name>
<dbReference type="PROSITE" id="PS51819">
    <property type="entry name" value="VOC"/>
    <property type="match status" value="1"/>
</dbReference>
<dbReference type="InterPro" id="IPR004360">
    <property type="entry name" value="Glyas_Fos-R_dOase_dom"/>
</dbReference>
<dbReference type="RefSeq" id="WP_090874276.1">
    <property type="nucleotide sequence ID" value="NZ_FMXQ01000001.1"/>
</dbReference>
<dbReference type="InterPro" id="IPR037523">
    <property type="entry name" value="VOC_core"/>
</dbReference>
<proteinExistence type="predicted"/>
<accession>A0A1G6A328</accession>
<dbReference type="CDD" id="cd07247">
    <property type="entry name" value="SgaA_N_like"/>
    <property type="match status" value="1"/>
</dbReference>